<dbReference type="RefSeq" id="WP_214301255.1">
    <property type="nucleotide sequence ID" value="NZ_JAHDYS010000020.1"/>
</dbReference>
<keyword evidence="3" id="KW-1185">Reference proteome</keyword>
<proteinExistence type="predicted"/>
<dbReference type="SUPFAM" id="SSF55729">
    <property type="entry name" value="Acyl-CoA N-acyltransferases (Nat)"/>
    <property type="match status" value="2"/>
</dbReference>
<dbReference type="Proteomes" id="UP000784128">
    <property type="component" value="Unassembled WGS sequence"/>
</dbReference>
<feature type="domain" description="Phosphatidylglycerol lysyltransferase C-terminal" evidence="1">
    <location>
        <begin position="26"/>
        <end position="287"/>
    </location>
</feature>
<comment type="caution">
    <text evidence="2">The sequence shown here is derived from an EMBL/GenBank/DDBJ whole genome shotgun (WGS) entry which is preliminary data.</text>
</comment>
<dbReference type="InterPro" id="IPR024320">
    <property type="entry name" value="LPG_synthase_C"/>
</dbReference>
<name>A0ABS5UCA1_9BACT</name>
<dbReference type="Gene3D" id="3.40.630.30">
    <property type="match status" value="1"/>
</dbReference>
<dbReference type="InterPro" id="IPR016732">
    <property type="entry name" value="UCP018688"/>
</dbReference>
<protein>
    <submittedName>
        <fullName evidence="2">DUF2156 domain-containing protein</fullName>
    </submittedName>
</protein>
<evidence type="ECO:0000313" key="2">
    <source>
        <dbReference type="EMBL" id="MBT1073320.1"/>
    </source>
</evidence>
<dbReference type="PANTHER" id="PTHR41373:SF1">
    <property type="entry name" value="PHOSPHATIDYLGLYCEROL LYSYLTRANSFERASE C-TERMINAL DOMAIN-CONTAINING PROTEIN"/>
    <property type="match status" value="1"/>
</dbReference>
<evidence type="ECO:0000313" key="3">
    <source>
        <dbReference type="Proteomes" id="UP000784128"/>
    </source>
</evidence>
<sequence length="292" mass="33175">MEIPRYPHARAIEIGDKQLLDTVFSEIQPRVSEMSFAGLYLFREAHDYQLTMVADALVVMGVGYDGRSYFLPPLTGDIAGALDFLFADGIELYGADDVFVSRYLRGAIVTKEDRDAFDYLYLREELAALPGNRFHNKKNRINYFTSHHEYKVELFERRHELECLALLDEWRRIRGKINLSGGYEVKAAAEAVVRADELGLAGVVVSVGGIVRAFELGERLNRETAVCHFEKSDPFMDGIAQLVNREFSRLIFQECKYVNREQDLGEAGLRSAKLSYKPIELVKKYRAVLGSS</sequence>
<dbReference type="InterPro" id="IPR016181">
    <property type="entry name" value="Acyl_CoA_acyltransferase"/>
</dbReference>
<dbReference type="PANTHER" id="PTHR41373">
    <property type="entry name" value="DUF2156 DOMAIN-CONTAINING PROTEIN"/>
    <property type="match status" value="1"/>
</dbReference>
<gene>
    <name evidence="2" type="ORF">KJB30_16125</name>
</gene>
<dbReference type="Pfam" id="PF09924">
    <property type="entry name" value="LPG_synthase_C"/>
    <property type="match status" value="1"/>
</dbReference>
<accession>A0ABS5UCA1</accession>
<reference evidence="2 3" key="1">
    <citation type="submission" date="2021-05" db="EMBL/GenBank/DDBJ databases">
        <title>The draft genome of Geobacter chapellei DSM 13688.</title>
        <authorList>
            <person name="Xu Z."/>
            <person name="Masuda Y."/>
            <person name="Itoh H."/>
            <person name="Senoo K."/>
        </authorList>
    </citation>
    <scope>NUCLEOTIDE SEQUENCE [LARGE SCALE GENOMIC DNA]</scope>
    <source>
        <strain evidence="2 3">DSM 13688</strain>
    </source>
</reference>
<evidence type="ECO:0000259" key="1">
    <source>
        <dbReference type="Pfam" id="PF09924"/>
    </source>
</evidence>
<dbReference type="PIRSF" id="PIRSF018688">
    <property type="entry name" value="UCP018688"/>
    <property type="match status" value="1"/>
</dbReference>
<dbReference type="EMBL" id="JAHDYS010000020">
    <property type="protein sequence ID" value="MBT1073320.1"/>
    <property type="molecule type" value="Genomic_DNA"/>
</dbReference>
<organism evidence="2 3">
    <name type="scientific">Pelotalea chapellei</name>
    <dbReference type="NCBI Taxonomy" id="44671"/>
    <lineage>
        <taxon>Bacteria</taxon>
        <taxon>Pseudomonadati</taxon>
        <taxon>Thermodesulfobacteriota</taxon>
        <taxon>Desulfuromonadia</taxon>
        <taxon>Geobacterales</taxon>
        <taxon>Geobacteraceae</taxon>
        <taxon>Pelotalea</taxon>
    </lineage>
</organism>